<gene>
    <name evidence="1" type="ORF">SAMN05421580_1165</name>
</gene>
<evidence type="ECO:0000313" key="2">
    <source>
        <dbReference type="Proteomes" id="UP000186221"/>
    </source>
</evidence>
<evidence type="ECO:0000313" key="1">
    <source>
        <dbReference type="EMBL" id="SIT20652.1"/>
    </source>
</evidence>
<proteinExistence type="predicted"/>
<sequence>MADKQIPFSAPMVRALLEGHKTQTRRLLRPQPSKPWGSACMDGPRWWTCDSLTLEVIEEWRLPWSKGDRLYVREAWRTMDGLDPLSGKQIAEKCAEAGYRRAWAPIQYEADGGRDNWIREPHGWGTEPGRYRHARFMPRWALRLTLIVTDVRVQQLQEISEADAMAEGGTSENGEVPFGEGYADAYWFNHGQNHGNSFDTPRESFRDLWNSLHGRDAWGANPLVVAISFDVIRANIDSVGSRNG</sequence>
<dbReference type="RefSeq" id="WP_076486354.1">
    <property type="nucleotide sequence ID" value="NZ_FTOG01000016.1"/>
</dbReference>
<reference evidence="2" key="1">
    <citation type="submission" date="2017-01" db="EMBL/GenBank/DDBJ databases">
        <authorList>
            <person name="Varghese N."/>
            <person name="Submissions S."/>
        </authorList>
    </citation>
    <scope>NUCLEOTIDE SEQUENCE [LARGE SCALE GENOMIC DNA]</scope>
    <source>
        <strain evidence="2">DSM 19945</strain>
    </source>
</reference>
<dbReference type="EMBL" id="FTOG01000016">
    <property type="protein sequence ID" value="SIT20652.1"/>
    <property type="molecule type" value="Genomic_DNA"/>
</dbReference>
<dbReference type="AlphaFoldDB" id="A0A1N7QCR7"/>
<keyword evidence="2" id="KW-1185">Reference proteome</keyword>
<dbReference type="OrthoDB" id="72471at2"/>
<name>A0A1N7QCR7_9RHOB</name>
<accession>A0A1N7QCR7</accession>
<protein>
    <submittedName>
        <fullName evidence="1">Uncharacterized protein</fullName>
    </submittedName>
</protein>
<organism evidence="1 2">
    <name type="scientific">Rhodobacter aestuarii</name>
    <dbReference type="NCBI Taxonomy" id="453582"/>
    <lineage>
        <taxon>Bacteria</taxon>
        <taxon>Pseudomonadati</taxon>
        <taxon>Pseudomonadota</taxon>
        <taxon>Alphaproteobacteria</taxon>
        <taxon>Rhodobacterales</taxon>
        <taxon>Rhodobacter group</taxon>
        <taxon>Rhodobacter</taxon>
    </lineage>
</organism>
<dbReference type="Proteomes" id="UP000186221">
    <property type="component" value="Unassembled WGS sequence"/>
</dbReference>
<dbReference type="STRING" id="453582.SAMN05421580_1165"/>